<sequence>MGPSPSLYVRHNYTCLMMGCAMDFHESGVHEFDCSTAQEFHVPTWRSSMSQSGVPCPRVEEFYVPEWSYHCPRVEESHVPEWRSPMYRRVAKICCPTKPCGLGGESGDV</sequence>
<name>A0A388KIR1_CHABU</name>
<reference evidence="1 2" key="1">
    <citation type="journal article" date="2018" name="Cell">
        <title>The Chara Genome: Secondary Complexity and Implications for Plant Terrestrialization.</title>
        <authorList>
            <person name="Nishiyama T."/>
            <person name="Sakayama H."/>
            <person name="Vries J.D."/>
            <person name="Buschmann H."/>
            <person name="Saint-Marcoux D."/>
            <person name="Ullrich K.K."/>
            <person name="Haas F.B."/>
            <person name="Vanderstraeten L."/>
            <person name="Becker D."/>
            <person name="Lang D."/>
            <person name="Vosolsobe S."/>
            <person name="Rombauts S."/>
            <person name="Wilhelmsson P.K.I."/>
            <person name="Janitza P."/>
            <person name="Kern R."/>
            <person name="Heyl A."/>
            <person name="Rumpler F."/>
            <person name="Villalobos L.I.A.C."/>
            <person name="Clay J.M."/>
            <person name="Skokan R."/>
            <person name="Toyoda A."/>
            <person name="Suzuki Y."/>
            <person name="Kagoshima H."/>
            <person name="Schijlen E."/>
            <person name="Tajeshwar N."/>
            <person name="Catarino B."/>
            <person name="Hetherington A.J."/>
            <person name="Saltykova A."/>
            <person name="Bonnot C."/>
            <person name="Breuninger H."/>
            <person name="Symeonidi A."/>
            <person name="Radhakrishnan G.V."/>
            <person name="Van Nieuwerburgh F."/>
            <person name="Deforce D."/>
            <person name="Chang C."/>
            <person name="Karol K.G."/>
            <person name="Hedrich R."/>
            <person name="Ulvskov P."/>
            <person name="Glockner G."/>
            <person name="Delwiche C.F."/>
            <person name="Petrasek J."/>
            <person name="Van de Peer Y."/>
            <person name="Friml J."/>
            <person name="Beilby M."/>
            <person name="Dolan L."/>
            <person name="Kohara Y."/>
            <person name="Sugano S."/>
            <person name="Fujiyama A."/>
            <person name="Delaux P.-M."/>
            <person name="Quint M."/>
            <person name="TheiBen G."/>
            <person name="Hagemann M."/>
            <person name="Harholt J."/>
            <person name="Dunand C."/>
            <person name="Zachgo S."/>
            <person name="Langdale J."/>
            <person name="Maumus F."/>
            <person name="Straeten D.V.D."/>
            <person name="Gould S.B."/>
            <person name="Rensing S.A."/>
        </authorList>
    </citation>
    <scope>NUCLEOTIDE SEQUENCE [LARGE SCALE GENOMIC DNA]</scope>
    <source>
        <strain evidence="1 2">S276</strain>
    </source>
</reference>
<evidence type="ECO:0000313" key="2">
    <source>
        <dbReference type="Proteomes" id="UP000265515"/>
    </source>
</evidence>
<organism evidence="1 2">
    <name type="scientific">Chara braunii</name>
    <name type="common">Braun's stonewort</name>
    <dbReference type="NCBI Taxonomy" id="69332"/>
    <lineage>
        <taxon>Eukaryota</taxon>
        <taxon>Viridiplantae</taxon>
        <taxon>Streptophyta</taxon>
        <taxon>Charophyceae</taxon>
        <taxon>Charales</taxon>
        <taxon>Characeae</taxon>
        <taxon>Chara</taxon>
    </lineage>
</organism>
<dbReference type="Gramene" id="GBG69945">
    <property type="protein sequence ID" value="GBG69945"/>
    <property type="gene ID" value="CBR_g4771"/>
</dbReference>
<gene>
    <name evidence="1" type="ORF">CBR_g4771</name>
</gene>
<proteinExistence type="predicted"/>
<evidence type="ECO:0000313" key="1">
    <source>
        <dbReference type="EMBL" id="GBG69945.1"/>
    </source>
</evidence>
<comment type="caution">
    <text evidence="1">The sequence shown here is derived from an EMBL/GenBank/DDBJ whole genome shotgun (WGS) entry which is preliminary data.</text>
</comment>
<dbReference type="AlphaFoldDB" id="A0A388KIR1"/>
<accession>A0A388KIR1</accession>
<dbReference type="EMBL" id="BFEA01000122">
    <property type="protein sequence ID" value="GBG69945.1"/>
    <property type="molecule type" value="Genomic_DNA"/>
</dbReference>
<keyword evidence="2" id="KW-1185">Reference proteome</keyword>
<dbReference type="Proteomes" id="UP000265515">
    <property type="component" value="Unassembled WGS sequence"/>
</dbReference>
<protein>
    <submittedName>
        <fullName evidence="1">Uncharacterized protein</fullName>
    </submittedName>
</protein>